<dbReference type="AlphaFoldDB" id="S2W2C0"/>
<keyword evidence="2" id="KW-0472">Membrane</keyword>
<sequence length="607" mass="63791">MGRRISLFLVVLMTILCAGAPSFADEQAPRLDVVVTQMSPQYVTTTGEISIIGTVKNPGSSALNNVSVGLWRDATPLTTPAQLKTALDQPGGGAVSNASGASMNLGSVEPGETKNFKVSASLDPGNDSEPLWLSQQDAAYRIGVEARSDGLLVGAARTAIVNPGSSATTAQLVVLNSKPALNPLTHTPGSEPATADLLDADALSADLSQRLEPLLRAADSSDVLVDPALIDQLTALGTPQATEFLTRLKARISKSGAYRGLYNSPDVATVRASGTDKWLDAANRVDAEGVVERLPLIVSAGEVSGQDVEVLAAAKPVAVLARNLVTGPAVLDGVRLVAADSVPSNSFSAAGMRARQLIFGKENPLVTLVASPQAIVDSRSGWLETVSIDGLLSCQPESEINLSSTSQPSKMPDTEVLSRWVTFTGNSKNYQKILDSVANAYASSAFTGSQRDAWLAKVLEPARALDNPNAVQLLATDTVTTSEKDNALPVTIVNSTGSPALLRVRFDSDNDQRVWINDTSLVELDAGEQLTLRVNPHSKANGPVEVRAQLVLEDGQPIGEPVSFLVTATKVGNVAWVLIIASGAVLLTVTAWRVHQVRRKGSTHVED</sequence>
<gene>
    <name evidence="4" type="ORF">HMPREF9306_00148</name>
</gene>
<dbReference type="HOGENOM" id="CLU_029188_0_0_11"/>
<feature type="region of interest" description="Disordered" evidence="1">
    <location>
        <begin position="86"/>
        <end position="112"/>
    </location>
</feature>
<dbReference type="EMBL" id="AGZR01000002">
    <property type="protein sequence ID" value="EPD33923.1"/>
    <property type="molecule type" value="Genomic_DNA"/>
</dbReference>
<keyword evidence="5" id="KW-1185">Reference proteome</keyword>
<dbReference type="OrthoDB" id="5185072at2"/>
<name>S2W2C0_9ACTN</name>
<dbReference type="STRING" id="883161.HMPREF9306_00148"/>
<keyword evidence="3" id="KW-0732">Signal</keyword>
<feature type="chain" id="PRO_5004513809" evidence="3">
    <location>
        <begin position="25"/>
        <end position="607"/>
    </location>
</feature>
<evidence type="ECO:0000256" key="3">
    <source>
        <dbReference type="SAM" id="SignalP"/>
    </source>
</evidence>
<feature type="transmembrane region" description="Helical" evidence="2">
    <location>
        <begin position="574"/>
        <end position="594"/>
    </location>
</feature>
<feature type="signal peptide" evidence="3">
    <location>
        <begin position="1"/>
        <end position="24"/>
    </location>
</feature>
<reference evidence="4 5" key="1">
    <citation type="submission" date="2013-04" db="EMBL/GenBank/DDBJ databases">
        <title>The Genome Sequence of Propionimicrobium lymphophilum ACS-093-V-SCH5.</title>
        <authorList>
            <consortium name="The Broad Institute Genomics Platform"/>
            <person name="Earl A."/>
            <person name="Ward D."/>
            <person name="Feldgarden M."/>
            <person name="Gevers D."/>
            <person name="Saerens B."/>
            <person name="Vaneechoutte M."/>
            <person name="Walker B."/>
            <person name="Young S."/>
            <person name="Zeng Q."/>
            <person name="Gargeya S."/>
            <person name="Fitzgerald M."/>
            <person name="Haas B."/>
            <person name="Abouelleil A."/>
            <person name="Allen A.W."/>
            <person name="Alvarado L."/>
            <person name="Arachchi H.M."/>
            <person name="Berlin A.M."/>
            <person name="Chapman S.B."/>
            <person name="Gainer-Dewar J."/>
            <person name="Goldberg J."/>
            <person name="Griggs A."/>
            <person name="Gujja S."/>
            <person name="Hansen M."/>
            <person name="Howarth C."/>
            <person name="Imamovic A."/>
            <person name="Ireland A."/>
            <person name="Larimer J."/>
            <person name="McCowan C."/>
            <person name="Murphy C."/>
            <person name="Pearson M."/>
            <person name="Poon T.W."/>
            <person name="Priest M."/>
            <person name="Roberts A."/>
            <person name="Saif S."/>
            <person name="Shea T."/>
            <person name="Sisk P."/>
            <person name="Sykes S."/>
            <person name="Wortman J."/>
            <person name="Nusbaum C."/>
            <person name="Birren B."/>
        </authorList>
    </citation>
    <scope>NUCLEOTIDE SEQUENCE [LARGE SCALE GENOMIC DNA]</scope>
    <source>
        <strain evidence="4 5">ACS-093-V-SCH5</strain>
    </source>
</reference>
<evidence type="ECO:0000313" key="5">
    <source>
        <dbReference type="Proteomes" id="UP000014417"/>
    </source>
</evidence>
<protein>
    <submittedName>
        <fullName evidence="4">Uncharacterized protein</fullName>
    </submittedName>
</protein>
<comment type="caution">
    <text evidence="4">The sequence shown here is derived from an EMBL/GenBank/DDBJ whole genome shotgun (WGS) entry which is preliminary data.</text>
</comment>
<dbReference type="RefSeq" id="WP_016455009.1">
    <property type="nucleotide sequence ID" value="NZ_KE150269.1"/>
</dbReference>
<organism evidence="4 5">
    <name type="scientific">Propionimicrobium lymphophilum ACS-093-V-SCH5</name>
    <dbReference type="NCBI Taxonomy" id="883161"/>
    <lineage>
        <taxon>Bacteria</taxon>
        <taxon>Bacillati</taxon>
        <taxon>Actinomycetota</taxon>
        <taxon>Actinomycetes</taxon>
        <taxon>Propionibacteriales</taxon>
        <taxon>Propionibacteriaceae</taxon>
        <taxon>Propionimicrobium</taxon>
    </lineage>
</organism>
<keyword evidence="2" id="KW-0812">Transmembrane</keyword>
<dbReference type="GO" id="GO:0005975">
    <property type="term" value="P:carbohydrate metabolic process"/>
    <property type="evidence" value="ECO:0007669"/>
    <property type="project" value="UniProtKB-ARBA"/>
</dbReference>
<dbReference type="InterPro" id="IPR013783">
    <property type="entry name" value="Ig-like_fold"/>
</dbReference>
<dbReference type="Proteomes" id="UP000014417">
    <property type="component" value="Unassembled WGS sequence"/>
</dbReference>
<evidence type="ECO:0000313" key="4">
    <source>
        <dbReference type="EMBL" id="EPD33923.1"/>
    </source>
</evidence>
<dbReference type="Gene3D" id="2.60.40.10">
    <property type="entry name" value="Immunoglobulins"/>
    <property type="match status" value="1"/>
</dbReference>
<accession>S2W2C0</accession>
<proteinExistence type="predicted"/>
<evidence type="ECO:0000256" key="1">
    <source>
        <dbReference type="SAM" id="MobiDB-lite"/>
    </source>
</evidence>
<evidence type="ECO:0000256" key="2">
    <source>
        <dbReference type="SAM" id="Phobius"/>
    </source>
</evidence>
<keyword evidence="2" id="KW-1133">Transmembrane helix</keyword>